<dbReference type="Gene3D" id="1.20.120.450">
    <property type="entry name" value="dinb family like domain"/>
    <property type="match status" value="1"/>
</dbReference>
<dbReference type="InterPro" id="IPR014729">
    <property type="entry name" value="Rossmann-like_a/b/a_fold"/>
</dbReference>
<sequence>MFPWTPLVVGLRDYVHKNGFRSVIFGFSGGIDSAVTTAPAVDALGPDSVHGMSVPSRYSSARHGPDVTVQPGGTLVLATGNKTELAAQRGVLSRKLSDPGAIIPSMPLLEGTVVMAGNVRPVADERDGLLTFLAQQRYVLRLAARGLNDAQARLTPTRSALSIVGLVKHVTSAERRWMAAVRGSPAAGEDVTDFVVGQGETLADVLTAYDSAARETEEIVAGIPDLGQPVRVPWLPDEVDAWSVRWVLLHLIQETARHAGHADILREHIDGATAVPLMAAAEGWPVRPWLKPRSPSG</sequence>
<dbReference type="InterPro" id="IPR034660">
    <property type="entry name" value="DinB/YfiT-like"/>
</dbReference>
<accession>A0A076MK11</accession>
<dbReference type="InterPro" id="IPR022310">
    <property type="entry name" value="NAD/GMP_synthase"/>
</dbReference>
<dbReference type="Proteomes" id="UP000062973">
    <property type="component" value="Chromosome"/>
</dbReference>
<dbReference type="InterPro" id="IPR007061">
    <property type="entry name" value="MST-like"/>
</dbReference>
<evidence type="ECO:0000313" key="2">
    <source>
        <dbReference type="EMBL" id="AIJ21183.1"/>
    </source>
</evidence>
<dbReference type="eggNOG" id="COG0171">
    <property type="taxonomic scope" value="Bacteria"/>
</dbReference>
<dbReference type="Gene3D" id="3.40.50.620">
    <property type="entry name" value="HUPs"/>
    <property type="match status" value="1"/>
</dbReference>
<name>A0A076MK11_AMYME</name>
<evidence type="ECO:0000259" key="1">
    <source>
        <dbReference type="Pfam" id="PF02540"/>
    </source>
</evidence>
<dbReference type="SUPFAM" id="SSF109854">
    <property type="entry name" value="DinB/YfiT-like putative metalloenzymes"/>
    <property type="match status" value="1"/>
</dbReference>
<dbReference type="eggNOG" id="COG2318">
    <property type="taxonomic scope" value="Bacteria"/>
</dbReference>
<dbReference type="SUPFAM" id="SSF52402">
    <property type="entry name" value="Adenine nucleotide alpha hydrolases-like"/>
    <property type="match status" value="1"/>
</dbReference>
<dbReference type="Pfam" id="PF02540">
    <property type="entry name" value="NAD_synthase"/>
    <property type="match status" value="1"/>
</dbReference>
<dbReference type="HOGENOM" id="CLU_935794_0_0_11"/>
<evidence type="ECO:0000313" key="3">
    <source>
        <dbReference type="Proteomes" id="UP000062973"/>
    </source>
</evidence>
<reference evidence="2 3" key="1">
    <citation type="submission" date="2014-07" db="EMBL/GenBank/DDBJ databases">
        <title>Whole Genome Sequence of the Amycolatopsis methanolica 239.</title>
        <authorList>
            <person name="Tang B."/>
        </authorList>
    </citation>
    <scope>NUCLEOTIDE SEQUENCE [LARGE SCALE GENOMIC DNA]</scope>
    <source>
        <strain evidence="2 3">239</strain>
    </source>
</reference>
<dbReference type="EMBL" id="CP009110">
    <property type="protein sequence ID" value="AIJ21183.1"/>
    <property type="molecule type" value="Genomic_DNA"/>
</dbReference>
<gene>
    <name evidence="2" type="ORF">AMETH_1091</name>
</gene>
<dbReference type="KEGG" id="amq:AMETH_1091"/>
<organism evidence="2 3">
    <name type="scientific">Amycolatopsis methanolica 239</name>
    <dbReference type="NCBI Taxonomy" id="1068978"/>
    <lineage>
        <taxon>Bacteria</taxon>
        <taxon>Bacillati</taxon>
        <taxon>Actinomycetota</taxon>
        <taxon>Actinomycetes</taxon>
        <taxon>Pseudonocardiales</taxon>
        <taxon>Pseudonocardiaceae</taxon>
        <taxon>Amycolatopsis</taxon>
        <taxon>Amycolatopsis methanolica group</taxon>
    </lineage>
</organism>
<dbReference type="Pfam" id="PF04978">
    <property type="entry name" value="MST"/>
    <property type="match status" value="1"/>
</dbReference>
<feature type="domain" description="NAD/GMP synthase" evidence="1">
    <location>
        <begin position="7"/>
        <end position="61"/>
    </location>
</feature>
<dbReference type="PATRIC" id="fig|1068978.7.peg.1142"/>
<dbReference type="AlphaFoldDB" id="A0A076MK11"/>
<dbReference type="GO" id="GO:0006163">
    <property type="term" value="P:purine nucleotide metabolic process"/>
    <property type="evidence" value="ECO:0007669"/>
    <property type="project" value="UniProtKB-ARBA"/>
</dbReference>
<keyword evidence="3" id="KW-1185">Reference proteome</keyword>
<proteinExistence type="predicted"/>
<protein>
    <recommendedName>
        <fullName evidence="1">NAD/GMP synthase domain-containing protein</fullName>
    </recommendedName>
</protein>